<reference evidence="4 7" key="2">
    <citation type="submission" date="2017-02" db="EMBL/GenBank/DDBJ databases">
        <title>Whole genome sequencing of Helicobacter bilis strain AAQJH.</title>
        <authorList>
            <person name="Conlan S."/>
            <person name="Thomas P.J."/>
            <person name="Mullikin J."/>
            <person name="Palmore T.N."/>
            <person name="Frank K.M."/>
            <person name="Segre J.A."/>
        </authorList>
    </citation>
    <scope>NUCLEOTIDE SEQUENCE [LARGE SCALE GENOMIC DNA]</scope>
    <source>
        <strain evidence="4 7">AAQJH</strain>
    </source>
</reference>
<dbReference type="EMBL" id="JRPH02000012">
    <property type="protein sequence ID" value="TLE04794.1"/>
    <property type="molecule type" value="Genomic_DNA"/>
</dbReference>
<dbReference type="KEGG" id="hbl:XJ32_05595"/>
<evidence type="ECO:0000313" key="4">
    <source>
        <dbReference type="EMBL" id="AQQ59651.1"/>
    </source>
</evidence>
<dbReference type="STRING" id="37372.XJ32_05595"/>
<dbReference type="InterPro" id="IPR025980">
    <property type="entry name" value="ATP-Sase_PUA-like_dom"/>
</dbReference>
<gene>
    <name evidence="5" type="ORF">LS77_005330</name>
    <name evidence="4" type="ORF">XJ32_05595</name>
</gene>
<sequence length="395" mass="45056">MASQEKNKQLYIDKEAISVLNLAQEGLLYPVTELMNEAQMKAVNTSGVYKDQSYPCPFLLSPSGRRNSEVLQKAKKGDKIELITDGETSGSIIVDSVFSINKQERINKIMGGDFASKRIQDIESRIGEICVSGKYTLTNNDIIKHKKRLAQRIATLSAKNIAGIVMSASPLHRIHEKIMRDALEECDLLVVFLLKPHKSDLIEYNLRLKCMEFLIDNYLMKERVIIIPHDDTYLYAGQNRMIMNAIVARNFGCNKLLVGENNRGLSVYYLDNEVHSIFDSLTGMNIEVEILPEYVYCDVCKTLVSIHTCPHGHHHHINYNAESFVEFFRLGLLPPAMLVRRQISAILLSSLFPHRFKDLDRLYYDILPSSGIIQNSGEEEFYLKLMQLYQTTSLN</sequence>
<dbReference type="Gene3D" id="3.40.50.620">
    <property type="entry name" value="HUPs"/>
    <property type="match status" value="1"/>
</dbReference>
<evidence type="ECO:0000259" key="2">
    <source>
        <dbReference type="Pfam" id="PF01747"/>
    </source>
</evidence>
<evidence type="ECO:0000313" key="6">
    <source>
        <dbReference type="Proteomes" id="UP000029870"/>
    </source>
</evidence>
<feature type="domain" description="Sulphate adenylyltransferase catalytic" evidence="2">
    <location>
        <begin position="143"/>
        <end position="349"/>
    </location>
</feature>
<dbReference type="GeneID" id="60656965"/>
<reference evidence="5" key="3">
    <citation type="submission" date="2018-04" db="EMBL/GenBank/DDBJ databases">
        <authorList>
            <person name="Sheh A."/>
            <person name="Shen Z."/>
            <person name="Mannion A.J."/>
            <person name="Fox J.G."/>
        </authorList>
    </citation>
    <scope>NUCLEOTIDE SEQUENCE</scope>
    <source>
        <strain evidence="5">Missouri</strain>
    </source>
</reference>
<comment type="pathway">
    <text evidence="1">Sulfur metabolism; hydrogen sulfide biosynthesis; sulfite from sulfate: step 1/3.</text>
</comment>
<evidence type="ECO:0000259" key="3">
    <source>
        <dbReference type="Pfam" id="PF14306"/>
    </source>
</evidence>
<dbReference type="SUPFAM" id="SSF52374">
    <property type="entry name" value="Nucleotidylyl transferase"/>
    <property type="match status" value="1"/>
</dbReference>
<dbReference type="Proteomes" id="UP000029870">
    <property type="component" value="Unassembled WGS sequence"/>
</dbReference>
<dbReference type="EMBL" id="CP019645">
    <property type="protein sequence ID" value="AQQ59651.1"/>
    <property type="molecule type" value="Genomic_DNA"/>
</dbReference>
<feature type="domain" description="ATP-sulfurylase PUA-like" evidence="3">
    <location>
        <begin position="3"/>
        <end position="136"/>
    </location>
</feature>
<name>A0A1Q2LGW5_9HELI</name>
<organism evidence="4 7">
    <name type="scientific">Helicobacter bilis</name>
    <dbReference type="NCBI Taxonomy" id="37372"/>
    <lineage>
        <taxon>Bacteria</taxon>
        <taxon>Pseudomonadati</taxon>
        <taxon>Campylobacterota</taxon>
        <taxon>Epsilonproteobacteria</taxon>
        <taxon>Campylobacterales</taxon>
        <taxon>Helicobacteraceae</taxon>
        <taxon>Helicobacter</taxon>
    </lineage>
</organism>
<dbReference type="InterPro" id="IPR015947">
    <property type="entry name" value="PUA-like_sf"/>
</dbReference>
<accession>A0A1Q2LGW5</accession>
<proteinExistence type="predicted"/>
<dbReference type="PANTHER" id="PTHR43509:SF1">
    <property type="entry name" value="SULFATE ADENYLYLTRANSFERASE"/>
    <property type="match status" value="1"/>
</dbReference>
<dbReference type="Pfam" id="PF14306">
    <property type="entry name" value="PUA_2"/>
    <property type="match status" value="1"/>
</dbReference>
<dbReference type="SUPFAM" id="SSF88697">
    <property type="entry name" value="PUA domain-like"/>
    <property type="match status" value="1"/>
</dbReference>
<dbReference type="AlphaFoldDB" id="A0A1Q2LGW5"/>
<dbReference type="Gene3D" id="3.10.400.10">
    <property type="entry name" value="Sulfate adenylyltransferase"/>
    <property type="match status" value="1"/>
</dbReference>
<dbReference type="Proteomes" id="UP000188298">
    <property type="component" value="Chromosome"/>
</dbReference>
<dbReference type="Pfam" id="PF01747">
    <property type="entry name" value="ATP-sulfurylase"/>
    <property type="match status" value="1"/>
</dbReference>
<dbReference type="InterPro" id="IPR014729">
    <property type="entry name" value="Rossmann-like_a/b/a_fold"/>
</dbReference>
<evidence type="ECO:0000313" key="7">
    <source>
        <dbReference type="Proteomes" id="UP000188298"/>
    </source>
</evidence>
<protein>
    <submittedName>
        <fullName evidence="4">Sulfate adenylyltransferase</fullName>
    </submittedName>
</protein>
<dbReference type="InterPro" id="IPR024951">
    <property type="entry name" value="Sulfurylase_cat_dom"/>
</dbReference>
<reference evidence="5 6" key="1">
    <citation type="journal article" date="2014" name="Genome Announc.">
        <title>Draft genome sequences of eight enterohepatic helicobacter species isolated from both laboratory and wild rodents.</title>
        <authorList>
            <person name="Sheh A."/>
            <person name="Shen Z."/>
            <person name="Fox J.G."/>
        </authorList>
    </citation>
    <scope>NUCLEOTIDE SEQUENCE [LARGE SCALE GENOMIC DNA]</scope>
    <source>
        <strain evidence="5 6">Missouri</strain>
    </source>
</reference>
<dbReference type="RefSeq" id="WP_004087558.1">
    <property type="nucleotide sequence ID" value="NZ_CP019645.1"/>
</dbReference>
<keyword evidence="4" id="KW-0808">Transferase</keyword>
<keyword evidence="4" id="KW-0548">Nucleotidyltransferase</keyword>
<evidence type="ECO:0000313" key="5">
    <source>
        <dbReference type="EMBL" id="TLE04794.1"/>
    </source>
</evidence>
<dbReference type="GO" id="GO:0004781">
    <property type="term" value="F:sulfate adenylyltransferase (ATP) activity"/>
    <property type="evidence" value="ECO:0007669"/>
    <property type="project" value="InterPro"/>
</dbReference>
<evidence type="ECO:0000256" key="1">
    <source>
        <dbReference type="ARBA" id="ARBA00005048"/>
    </source>
</evidence>
<dbReference type="PANTHER" id="PTHR43509">
    <property type="match status" value="1"/>
</dbReference>